<evidence type="ECO:0000313" key="2">
    <source>
        <dbReference type="EMBL" id="QCF26289.1"/>
    </source>
</evidence>
<proteinExistence type="predicted"/>
<keyword evidence="3" id="KW-1185">Reference proteome</keyword>
<accession>A0A4P7XGY8</accession>
<dbReference type="Proteomes" id="UP000298049">
    <property type="component" value="Chromosome"/>
</dbReference>
<dbReference type="KEGG" id="hmi:soil367_10275"/>
<organism evidence="2 3">
    <name type="scientific">Hydrocarboniclastica marina</name>
    <dbReference type="NCBI Taxonomy" id="2259620"/>
    <lineage>
        <taxon>Bacteria</taxon>
        <taxon>Pseudomonadati</taxon>
        <taxon>Pseudomonadota</taxon>
        <taxon>Gammaproteobacteria</taxon>
        <taxon>Alteromonadales</taxon>
        <taxon>Alteromonadaceae</taxon>
        <taxon>Hydrocarboniclastica</taxon>
    </lineage>
</organism>
<sequence>MASIFLGSYRALKMNSTYVTGLRQILLSGCILAASTQVIAAPTIDSVGASIVGSGMLVVKGSGFSTASGQLALLDEVDSHNIARDSSTPLEASASDVWMGHGSPWASGLTAIPLDGTPEAVYYGKGKTFSKYIHALDGLNNSTLYAAWDYMPTESPGHSGGSNKFIRIWDNHDGEETRLSWTQMHMTYTGGGPSWEGWPGSTNKWNRMEIWVDGDAGVVQASVNGKLVHDIKDFKKISDTIGLNVALLGFDPNSGSKYSTMETHIDNLYVSTSRSRAVLSQEASWEKAKAGGHIQLVSDWSPSQLTIQLNKSGLERLKGPAYLYIVNDAGEVNPDGFEVCQVCPNPPTLTMQ</sequence>
<protein>
    <recommendedName>
        <fullName evidence="4">LamG domain-containing protein</fullName>
    </recommendedName>
</protein>
<feature type="signal peptide" evidence="1">
    <location>
        <begin position="1"/>
        <end position="40"/>
    </location>
</feature>
<feature type="chain" id="PRO_5020439024" description="LamG domain-containing protein" evidence="1">
    <location>
        <begin position="41"/>
        <end position="352"/>
    </location>
</feature>
<dbReference type="EMBL" id="CP031093">
    <property type="protein sequence ID" value="QCF26289.1"/>
    <property type="molecule type" value="Genomic_DNA"/>
</dbReference>
<keyword evidence="1" id="KW-0732">Signal</keyword>
<dbReference type="Gene3D" id="2.60.120.560">
    <property type="entry name" value="Exo-inulinase, domain 1"/>
    <property type="match status" value="1"/>
</dbReference>
<reference evidence="2 3" key="1">
    <citation type="submission" date="2018-07" db="EMBL/GenBank/DDBJ databases">
        <title>Marsedoiliclastica nanhaica gen. nov. sp. nov., a novel marine hydrocarbonoclastic bacterium isolated from an in-situ enriched hydrocarbon-degrading consortium in deep-sea sediment.</title>
        <authorList>
            <person name="Dong C."/>
            <person name="Ma T."/>
            <person name="Liu R."/>
            <person name="Shao Z."/>
        </authorList>
    </citation>
    <scope>NUCLEOTIDE SEQUENCE [LARGE SCALE GENOMIC DNA]</scope>
    <source>
        <strain evidence="3">soil36-7</strain>
    </source>
</reference>
<evidence type="ECO:0000313" key="3">
    <source>
        <dbReference type="Proteomes" id="UP000298049"/>
    </source>
</evidence>
<dbReference type="AlphaFoldDB" id="A0A4P7XGY8"/>
<name>A0A4P7XGY8_9ALTE</name>
<gene>
    <name evidence="2" type="ORF">soil367_10275</name>
</gene>
<evidence type="ECO:0000256" key="1">
    <source>
        <dbReference type="SAM" id="SignalP"/>
    </source>
</evidence>
<evidence type="ECO:0008006" key="4">
    <source>
        <dbReference type="Google" id="ProtNLM"/>
    </source>
</evidence>